<sequence>MHIKMSCIWKLAYRFCSYLVLIFIFFFLLLCVLAVFLSHFKLLWNTDNSASEKSGRESTAEREHQYSSGDELCDKDRNNLKNERESNTEGLEALLDDDGDLEVVRRPRSTSDLEAEDLSRDRVYPVILMKGKEDDFEDEEQECTCTDVVKIEHTMATPL</sequence>
<reference evidence="4" key="1">
    <citation type="submission" date="2017-10" db="EMBL/GenBank/DDBJ databases">
        <title>A new Pekin duck reference genome.</title>
        <authorList>
            <person name="Hou Z.-C."/>
            <person name="Zhou Z.-K."/>
            <person name="Zhu F."/>
            <person name="Hou S.-S."/>
        </authorList>
    </citation>
    <scope>NUCLEOTIDE SEQUENCE [LARGE SCALE GENOMIC DNA]</scope>
</reference>
<dbReference type="AlphaFoldDB" id="A0A493U3P5"/>
<evidence type="ECO:0000313" key="4">
    <source>
        <dbReference type="Proteomes" id="UP000016666"/>
    </source>
</evidence>
<keyword evidence="2" id="KW-0472">Membrane</keyword>
<feature type="compositionally biased region" description="Basic and acidic residues" evidence="1">
    <location>
        <begin position="53"/>
        <end position="65"/>
    </location>
</feature>
<reference evidence="3" key="3">
    <citation type="submission" date="2025-09" db="UniProtKB">
        <authorList>
            <consortium name="Ensembl"/>
        </authorList>
    </citation>
    <scope>IDENTIFICATION</scope>
</reference>
<proteinExistence type="predicted"/>
<evidence type="ECO:0000256" key="1">
    <source>
        <dbReference type="SAM" id="MobiDB-lite"/>
    </source>
</evidence>
<accession>A0A493U3P5</accession>
<organism evidence="3 4">
    <name type="scientific">Anas platyrhynchos platyrhynchos</name>
    <name type="common">Northern mallard</name>
    <dbReference type="NCBI Taxonomy" id="8840"/>
    <lineage>
        <taxon>Eukaryota</taxon>
        <taxon>Metazoa</taxon>
        <taxon>Chordata</taxon>
        <taxon>Craniata</taxon>
        <taxon>Vertebrata</taxon>
        <taxon>Euteleostomi</taxon>
        <taxon>Archelosauria</taxon>
        <taxon>Archosauria</taxon>
        <taxon>Dinosauria</taxon>
        <taxon>Saurischia</taxon>
        <taxon>Theropoda</taxon>
        <taxon>Coelurosauria</taxon>
        <taxon>Aves</taxon>
        <taxon>Neognathae</taxon>
        <taxon>Galloanserae</taxon>
        <taxon>Anseriformes</taxon>
        <taxon>Anatidae</taxon>
        <taxon>Anatinae</taxon>
        <taxon>Anas</taxon>
    </lineage>
</organism>
<reference evidence="3" key="2">
    <citation type="submission" date="2025-08" db="UniProtKB">
        <authorList>
            <consortium name="Ensembl"/>
        </authorList>
    </citation>
    <scope>IDENTIFICATION</scope>
</reference>
<dbReference type="Proteomes" id="UP000016666">
    <property type="component" value="Unassembled WGS sequence"/>
</dbReference>
<evidence type="ECO:0000313" key="3">
    <source>
        <dbReference type="Ensembl" id="ENSAPLP00000032742.1"/>
    </source>
</evidence>
<feature type="transmembrane region" description="Helical" evidence="2">
    <location>
        <begin position="12"/>
        <end position="37"/>
    </location>
</feature>
<name>A0A493U3P5_ANAPP</name>
<keyword evidence="2" id="KW-1133">Transmembrane helix</keyword>
<dbReference type="Ensembl" id="ENSAPLT00000017447.1">
    <property type="protein sequence ID" value="ENSAPLP00000032742.1"/>
    <property type="gene ID" value="ENSAPLG00000017455.1"/>
</dbReference>
<feature type="region of interest" description="Disordered" evidence="1">
    <location>
        <begin position="49"/>
        <end position="95"/>
    </location>
</feature>
<keyword evidence="4" id="KW-1185">Reference proteome</keyword>
<evidence type="ECO:0000256" key="2">
    <source>
        <dbReference type="SAM" id="Phobius"/>
    </source>
</evidence>
<feature type="compositionally biased region" description="Basic and acidic residues" evidence="1">
    <location>
        <begin position="72"/>
        <end position="87"/>
    </location>
</feature>
<dbReference type="STRING" id="8840.ENSAPLP00000032742"/>
<keyword evidence="2" id="KW-0812">Transmembrane</keyword>
<dbReference type="OMA" id="ICSEIRI"/>
<protein>
    <submittedName>
        <fullName evidence="3">Uncharacterized protein</fullName>
    </submittedName>
</protein>